<evidence type="ECO:0000313" key="2">
    <source>
        <dbReference type="Proteomes" id="UP000683925"/>
    </source>
</evidence>
<proteinExistence type="predicted"/>
<comment type="caution">
    <text evidence="1">The sequence shown here is derived from an EMBL/GenBank/DDBJ whole genome shotgun (WGS) entry which is preliminary data.</text>
</comment>
<evidence type="ECO:0000313" key="1">
    <source>
        <dbReference type="EMBL" id="CAD8191362.1"/>
    </source>
</evidence>
<dbReference type="Proteomes" id="UP000683925">
    <property type="component" value="Unassembled WGS sequence"/>
</dbReference>
<organism evidence="1 2">
    <name type="scientific">Paramecium octaurelia</name>
    <dbReference type="NCBI Taxonomy" id="43137"/>
    <lineage>
        <taxon>Eukaryota</taxon>
        <taxon>Sar</taxon>
        <taxon>Alveolata</taxon>
        <taxon>Ciliophora</taxon>
        <taxon>Intramacronucleata</taxon>
        <taxon>Oligohymenophorea</taxon>
        <taxon>Peniculida</taxon>
        <taxon>Parameciidae</taxon>
        <taxon>Paramecium</taxon>
    </lineage>
</organism>
<gene>
    <name evidence="1" type="ORF">POCTA_138.1.T0990169</name>
</gene>
<reference evidence="1" key="1">
    <citation type="submission" date="2021-01" db="EMBL/GenBank/DDBJ databases">
        <authorList>
            <consortium name="Genoscope - CEA"/>
            <person name="William W."/>
        </authorList>
    </citation>
    <scope>NUCLEOTIDE SEQUENCE</scope>
</reference>
<name>A0A8S1WQ69_PAROT</name>
<dbReference type="AlphaFoldDB" id="A0A8S1WQ69"/>
<sequence>MSTIIKIYIYIFKKKQKSFDKTFVPQYFQDILNNIDPKMIVFSMSSENLKRILIYTI</sequence>
<accession>A0A8S1WQ69</accession>
<dbReference type="EMBL" id="CAJJDP010000098">
    <property type="protein sequence ID" value="CAD8191362.1"/>
    <property type="molecule type" value="Genomic_DNA"/>
</dbReference>
<keyword evidence="2" id="KW-1185">Reference proteome</keyword>
<protein>
    <submittedName>
        <fullName evidence="1">Uncharacterized protein</fullName>
    </submittedName>
</protein>